<dbReference type="AlphaFoldDB" id="A0A1F6AQY3"/>
<name>A0A1F6AQY3_9BACT</name>
<protein>
    <recommendedName>
        <fullName evidence="1">Polymerase beta nucleotidyltransferase domain-containing protein</fullName>
    </recommendedName>
</protein>
<dbReference type="Gene3D" id="3.30.460.10">
    <property type="entry name" value="Beta Polymerase, domain 2"/>
    <property type="match status" value="1"/>
</dbReference>
<sequence length="147" mass="17194">MKKVISEKIGKYFSKIKAVKLVYLYGSQARNDAKENSDIDLAVLFDDSKGDSLKIQIESASLLEDLLNKKIEVQNLNVIDIVFAYRVISEGKLLYAKDQIYKVRYEERVLRQYFDLKPLFDEFDTHLEERARNKLLGRTYEYLQGSL</sequence>
<dbReference type="Pfam" id="PF18765">
    <property type="entry name" value="Polbeta"/>
    <property type="match status" value="1"/>
</dbReference>
<dbReference type="InterPro" id="IPR052930">
    <property type="entry name" value="TA_antitoxin_MntA"/>
</dbReference>
<dbReference type="InterPro" id="IPR043519">
    <property type="entry name" value="NT_sf"/>
</dbReference>
<organism evidence="2 3">
    <name type="scientific">Candidatus Gottesmanbacteria bacterium RIFCSPLOWO2_01_FULL_39_12b</name>
    <dbReference type="NCBI Taxonomy" id="1798388"/>
    <lineage>
        <taxon>Bacteria</taxon>
        <taxon>Candidatus Gottesmaniibacteriota</taxon>
    </lineage>
</organism>
<gene>
    <name evidence="2" type="ORF">A2960_03130</name>
</gene>
<evidence type="ECO:0000313" key="3">
    <source>
        <dbReference type="Proteomes" id="UP000176609"/>
    </source>
</evidence>
<reference evidence="2 3" key="1">
    <citation type="journal article" date="2016" name="Nat. Commun.">
        <title>Thousands of microbial genomes shed light on interconnected biogeochemical processes in an aquifer system.</title>
        <authorList>
            <person name="Anantharaman K."/>
            <person name="Brown C.T."/>
            <person name="Hug L.A."/>
            <person name="Sharon I."/>
            <person name="Castelle C.J."/>
            <person name="Probst A.J."/>
            <person name="Thomas B.C."/>
            <person name="Singh A."/>
            <person name="Wilkins M.J."/>
            <person name="Karaoz U."/>
            <person name="Brodie E.L."/>
            <person name="Williams K.H."/>
            <person name="Hubbard S.S."/>
            <person name="Banfield J.F."/>
        </authorList>
    </citation>
    <scope>NUCLEOTIDE SEQUENCE [LARGE SCALE GENOMIC DNA]</scope>
</reference>
<dbReference type="Proteomes" id="UP000176609">
    <property type="component" value="Unassembled WGS sequence"/>
</dbReference>
<dbReference type="EMBL" id="MFJR01000007">
    <property type="protein sequence ID" value="OGG27106.1"/>
    <property type="molecule type" value="Genomic_DNA"/>
</dbReference>
<dbReference type="InterPro" id="IPR041633">
    <property type="entry name" value="Polbeta"/>
</dbReference>
<dbReference type="SUPFAM" id="SSF81301">
    <property type="entry name" value="Nucleotidyltransferase"/>
    <property type="match status" value="1"/>
</dbReference>
<accession>A0A1F6AQY3</accession>
<dbReference type="PANTHER" id="PTHR43852">
    <property type="entry name" value="NUCLEOTIDYLTRANSFERASE"/>
    <property type="match status" value="1"/>
</dbReference>
<dbReference type="NCBIfam" id="NF047752">
    <property type="entry name" value="MntA_antitoxin"/>
    <property type="match status" value="1"/>
</dbReference>
<evidence type="ECO:0000259" key="1">
    <source>
        <dbReference type="Pfam" id="PF18765"/>
    </source>
</evidence>
<proteinExistence type="predicted"/>
<dbReference type="CDD" id="cd05403">
    <property type="entry name" value="NT_KNTase_like"/>
    <property type="match status" value="1"/>
</dbReference>
<evidence type="ECO:0000313" key="2">
    <source>
        <dbReference type="EMBL" id="OGG27106.1"/>
    </source>
</evidence>
<comment type="caution">
    <text evidence="2">The sequence shown here is derived from an EMBL/GenBank/DDBJ whole genome shotgun (WGS) entry which is preliminary data.</text>
</comment>
<dbReference type="PANTHER" id="PTHR43852:SF4">
    <property type="entry name" value="NUCLEOTIDYLTRANSFERASE"/>
    <property type="match status" value="1"/>
</dbReference>
<feature type="domain" description="Polymerase beta nucleotidyltransferase" evidence="1">
    <location>
        <begin position="7"/>
        <end position="99"/>
    </location>
</feature>